<organism evidence="2">
    <name type="scientific">Nothobranchius furzeri</name>
    <name type="common">Turquoise killifish</name>
    <dbReference type="NCBI Taxonomy" id="105023"/>
    <lineage>
        <taxon>Eukaryota</taxon>
        <taxon>Metazoa</taxon>
        <taxon>Chordata</taxon>
        <taxon>Craniata</taxon>
        <taxon>Vertebrata</taxon>
        <taxon>Euteleostomi</taxon>
        <taxon>Actinopterygii</taxon>
        <taxon>Neopterygii</taxon>
        <taxon>Teleostei</taxon>
        <taxon>Neoteleostei</taxon>
        <taxon>Acanthomorphata</taxon>
        <taxon>Ovalentaria</taxon>
        <taxon>Atherinomorphae</taxon>
        <taxon>Cyprinodontiformes</taxon>
        <taxon>Nothobranchiidae</taxon>
        <taxon>Nothobranchius</taxon>
    </lineage>
</organism>
<accession>A0A1A7Z9D5</accession>
<gene>
    <name evidence="2" type="primary">Nfu_g_1_024574</name>
</gene>
<reference evidence="2" key="1">
    <citation type="submission" date="2016-05" db="EMBL/GenBank/DDBJ databases">
        <authorList>
            <person name="Lavstsen T."/>
            <person name="Jespersen J.S."/>
        </authorList>
    </citation>
    <scope>NUCLEOTIDE SEQUENCE</scope>
    <source>
        <tissue evidence="2">Brain</tissue>
    </source>
</reference>
<sequence length="101" mass="10910">TNTDVTMNMNGIRLDFTSSEFTSHFKTEEIVLYSQKLNRLNISDPYRAPGILFKNARSCRSGLLTGPGRGTPWDLPGGAGSGGWGEGSHATAPATRLRIRG</sequence>
<feature type="compositionally biased region" description="Gly residues" evidence="1">
    <location>
        <begin position="77"/>
        <end position="86"/>
    </location>
</feature>
<dbReference type="EMBL" id="HADY01000451">
    <property type="protein sequence ID" value="SBP38936.1"/>
    <property type="molecule type" value="Transcribed_RNA"/>
</dbReference>
<protein>
    <submittedName>
        <fullName evidence="2">Uncharacterized protein</fullName>
    </submittedName>
</protein>
<reference evidence="2" key="2">
    <citation type="submission" date="2016-06" db="EMBL/GenBank/DDBJ databases">
        <title>The genome of a short-lived fish provides insights into sex chromosome evolution and the genetic control of aging.</title>
        <authorList>
            <person name="Reichwald K."/>
            <person name="Felder M."/>
            <person name="Petzold A."/>
            <person name="Koch P."/>
            <person name="Groth M."/>
            <person name="Platzer M."/>
        </authorList>
    </citation>
    <scope>NUCLEOTIDE SEQUENCE</scope>
    <source>
        <tissue evidence="2">Brain</tissue>
    </source>
</reference>
<name>A0A1A7Z9D5_NOTFU</name>
<evidence type="ECO:0000256" key="1">
    <source>
        <dbReference type="SAM" id="MobiDB-lite"/>
    </source>
</evidence>
<feature type="non-terminal residue" evidence="2">
    <location>
        <position position="101"/>
    </location>
</feature>
<dbReference type="AlphaFoldDB" id="A0A1A7Z9D5"/>
<proteinExistence type="predicted"/>
<evidence type="ECO:0000313" key="2">
    <source>
        <dbReference type="EMBL" id="SBP38936.1"/>
    </source>
</evidence>
<feature type="non-terminal residue" evidence="2">
    <location>
        <position position="1"/>
    </location>
</feature>
<feature type="region of interest" description="Disordered" evidence="1">
    <location>
        <begin position="65"/>
        <end position="101"/>
    </location>
</feature>